<dbReference type="PANTHER" id="PTHR42928:SF3">
    <property type="entry name" value="UPF0065 PROTEIN YFLP"/>
    <property type="match status" value="1"/>
</dbReference>
<dbReference type="PANTHER" id="PTHR42928">
    <property type="entry name" value="TRICARBOXYLATE-BINDING PROTEIN"/>
    <property type="match status" value="1"/>
</dbReference>
<dbReference type="Proteomes" id="UP001378242">
    <property type="component" value="Unassembled WGS sequence"/>
</dbReference>
<gene>
    <name evidence="3" type="ORF">V6243_04840</name>
</gene>
<keyword evidence="2" id="KW-0732">Signal</keyword>
<accession>A0ABU9GCE0</accession>
<comment type="similarity">
    <text evidence="1">Belongs to the UPF0065 (bug) family.</text>
</comment>
<dbReference type="InterPro" id="IPR005064">
    <property type="entry name" value="BUG"/>
</dbReference>
<dbReference type="EMBL" id="JBAKAP010000004">
    <property type="protein sequence ID" value="MEL0616149.1"/>
    <property type="molecule type" value="Genomic_DNA"/>
</dbReference>
<organism evidence="3 4">
    <name type="scientific">Cobetia marina</name>
    <name type="common">Deleya marina</name>
    <dbReference type="NCBI Taxonomy" id="28258"/>
    <lineage>
        <taxon>Bacteria</taxon>
        <taxon>Pseudomonadati</taxon>
        <taxon>Pseudomonadota</taxon>
        <taxon>Gammaproteobacteria</taxon>
        <taxon>Oceanospirillales</taxon>
        <taxon>Halomonadaceae</taxon>
        <taxon>Cobetia</taxon>
    </lineage>
</organism>
<dbReference type="RefSeq" id="WP_341542012.1">
    <property type="nucleotide sequence ID" value="NZ_JBAKAP010000004.1"/>
</dbReference>
<evidence type="ECO:0000256" key="2">
    <source>
        <dbReference type="SAM" id="SignalP"/>
    </source>
</evidence>
<keyword evidence="4" id="KW-1185">Reference proteome</keyword>
<evidence type="ECO:0000313" key="4">
    <source>
        <dbReference type="Proteomes" id="UP001378242"/>
    </source>
</evidence>
<protein>
    <submittedName>
        <fullName evidence="3">Tripartite tricarboxylate transporter substrate-binding protein</fullName>
    </submittedName>
</protein>
<evidence type="ECO:0000313" key="3">
    <source>
        <dbReference type="EMBL" id="MEL0616149.1"/>
    </source>
</evidence>
<reference evidence="3 4" key="1">
    <citation type="submission" date="2024-02" db="EMBL/GenBank/DDBJ databases">
        <title>Bacteria isolated from the canopy kelp, Nereocystis luetkeana.</title>
        <authorList>
            <person name="Pfister C.A."/>
            <person name="Younker I.T."/>
            <person name="Light S.H."/>
        </authorList>
    </citation>
    <scope>NUCLEOTIDE SEQUENCE [LARGE SCALE GENOMIC DNA]</scope>
    <source>
        <strain evidence="3 4">TI.5.07</strain>
    </source>
</reference>
<dbReference type="PIRSF" id="PIRSF017082">
    <property type="entry name" value="YflP"/>
    <property type="match status" value="1"/>
</dbReference>
<dbReference type="CDD" id="cd07012">
    <property type="entry name" value="PBP2_Bug_TTT"/>
    <property type="match status" value="1"/>
</dbReference>
<dbReference type="Gene3D" id="3.40.190.150">
    <property type="entry name" value="Bordetella uptake gene, domain 1"/>
    <property type="match status" value="1"/>
</dbReference>
<dbReference type="Gene3D" id="3.40.190.10">
    <property type="entry name" value="Periplasmic binding protein-like II"/>
    <property type="match status" value="1"/>
</dbReference>
<name>A0ABU9GCE0_COBMA</name>
<dbReference type="SUPFAM" id="SSF53850">
    <property type="entry name" value="Periplasmic binding protein-like II"/>
    <property type="match status" value="1"/>
</dbReference>
<feature type="signal peptide" evidence="2">
    <location>
        <begin position="1"/>
        <end position="46"/>
    </location>
</feature>
<evidence type="ECO:0000256" key="1">
    <source>
        <dbReference type="ARBA" id="ARBA00006987"/>
    </source>
</evidence>
<dbReference type="Pfam" id="PF03401">
    <property type="entry name" value="TctC"/>
    <property type="match status" value="1"/>
</dbReference>
<proteinExistence type="inferred from homology"/>
<feature type="chain" id="PRO_5045531161" evidence="2">
    <location>
        <begin position="47"/>
        <end position="356"/>
    </location>
</feature>
<sequence length="356" mass="38331">MYATLPARRTLLRRLHSRLAAPHRAGTLPAALLLSLGLMTPMSASAEESTADDVAPRGKTECIAPAKPGGGWDFTCRSVARLLDEQNLIPAGMQTLNVPGASGGVAFAHVKSKRHDDEQVIVAASSATTTRLGQHAYQDGKVDDVRWLVTLGADYGVIAVAADSPYQTLGDLMSAMQADPKSIRFAGGDVAGGFDHLKVLMAAREAGIENLRVLPYLAYDSGSVAITQVMGGHLEAFTGDMTEARGFVESGHLRLLAVFSEERLPGQYGDIPTAREQGIDVVAPNWRGFYLPGGVSDAAFAWWEQTLNRMADTPEWQQVMQDNGLMPFHKSGKALETFITRQVSDVEQLSRELGLL</sequence>
<comment type="caution">
    <text evidence="3">The sequence shown here is derived from an EMBL/GenBank/DDBJ whole genome shotgun (WGS) entry which is preliminary data.</text>
</comment>
<dbReference type="InterPro" id="IPR042100">
    <property type="entry name" value="Bug_dom1"/>
</dbReference>